<dbReference type="Pfam" id="PF04127">
    <property type="entry name" value="DFP"/>
    <property type="match status" value="1"/>
</dbReference>
<dbReference type="Proteomes" id="UP000019460">
    <property type="component" value="Unassembled WGS sequence"/>
</dbReference>
<reference evidence="7 8" key="1">
    <citation type="submission" date="2012-11" db="EMBL/GenBank/DDBJ databases">
        <title>Genome assembly of Thiorhodococcus sp. AK35.</title>
        <authorList>
            <person name="Nupur N."/>
            <person name="Khatri I."/>
            <person name="Subramanian S."/>
            <person name="Pinnaka A."/>
        </authorList>
    </citation>
    <scope>NUCLEOTIDE SEQUENCE [LARGE SCALE GENOMIC DNA]</scope>
    <source>
        <strain evidence="7 8">AK35</strain>
    </source>
</reference>
<dbReference type="InterPro" id="IPR036551">
    <property type="entry name" value="Flavin_trans-like"/>
</dbReference>
<comment type="cofactor">
    <cofactor evidence="3">
        <name>Mg(2+)</name>
        <dbReference type="ChEBI" id="CHEBI:18420"/>
    </cofactor>
</comment>
<evidence type="ECO:0000259" key="6">
    <source>
        <dbReference type="Pfam" id="PF04127"/>
    </source>
</evidence>
<evidence type="ECO:0000256" key="3">
    <source>
        <dbReference type="HAMAP-Rule" id="MF_02225"/>
    </source>
</evidence>
<dbReference type="PANTHER" id="PTHR14359">
    <property type="entry name" value="HOMO-OLIGOMERIC FLAVIN CONTAINING CYS DECARBOXYLASE FAMILY"/>
    <property type="match status" value="1"/>
</dbReference>
<proteinExistence type="inferred from homology"/>
<dbReference type="GO" id="GO:0046872">
    <property type="term" value="F:metal ion binding"/>
    <property type="evidence" value="ECO:0007669"/>
    <property type="project" value="UniProtKB-KW"/>
</dbReference>
<comment type="pathway">
    <text evidence="3 4">Cofactor biosynthesis; coenzyme A biosynthesis; CoA from (R)-pantothenate: step 2/5.</text>
</comment>
<keyword evidence="3" id="KW-0460">Magnesium</keyword>
<dbReference type="PATRIC" id="fig|1249627.3.peg.203"/>
<dbReference type="GO" id="GO:0015937">
    <property type="term" value="P:coenzyme A biosynthetic process"/>
    <property type="evidence" value="ECO:0007669"/>
    <property type="project" value="UniProtKB-UniRule"/>
</dbReference>
<dbReference type="PANTHER" id="PTHR14359:SF6">
    <property type="entry name" value="PHOSPHOPANTOTHENOYLCYSTEINE DECARBOXYLASE"/>
    <property type="match status" value="1"/>
</dbReference>
<gene>
    <name evidence="3" type="primary">coaBC</name>
    <name evidence="7" type="ORF">D779_0920</name>
</gene>
<name>W9VC54_9GAMM</name>
<dbReference type="SUPFAM" id="SSF102645">
    <property type="entry name" value="CoaB-like"/>
    <property type="match status" value="1"/>
</dbReference>
<feature type="active site" description="Proton donor" evidence="3">
    <location>
        <position position="159"/>
    </location>
</feature>
<dbReference type="eggNOG" id="COG0452">
    <property type="taxonomic scope" value="Bacteria"/>
</dbReference>
<comment type="catalytic activity">
    <reaction evidence="3 4">
        <text>N-[(R)-4-phosphopantothenoyl]-L-cysteine + H(+) = (R)-4'-phosphopantetheine + CO2</text>
        <dbReference type="Rhea" id="RHEA:16793"/>
        <dbReference type="ChEBI" id="CHEBI:15378"/>
        <dbReference type="ChEBI" id="CHEBI:16526"/>
        <dbReference type="ChEBI" id="CHEBI:59458"/>
        <dbReference type="ChEBI" id="CHEBI:61723"/>
        <dbReference type="EC" id="4.1.1.36"/>
    </reaction>
</comment>
<dbReference type="STRING" id="1249627.D779_0920"/>
<feature type="domain" description="DNA/pantothenate metabolism flavoprotein C-terminal" evidence="6">
    <location>
        <begin position="186"/>
        <end position="394"/>
    </location>
</feature>
<comment type="similarity">
    <text evidence="3 4">In the N-terminal section; belongs to the HFCD (homo-oligomeric flavin containing Cys decarboxylase) superfamily.</text>
</comment>
<dbReference type="EC" id="4.1.1.36" evidence="3"/>
<dbReference type="Gene3D" id="3.40.50.10300">
    <property type="entry name" value="CoaB-like"/>
    <property type="match status" value="1"/>
</dbReference>
<keyword evidence="2 3" id="KW-0456">Lyase</keyword>
<feature type="region of interest" description="Phosphopantothenate--cysteine ligase" evidence="3">
    <location>
        <begin position="191"/>
        <end position="404"/>
    </location>
</feature>
<dbReference type="RefSeq" id="WP_043748057.1">
    <property type="nucleotide sequence ID" value="NZ_AONC01000002.1"/>
</dbReference>
<dbReference type="Pfam" id="PF02441">
    <property type="entry name" value="Flavoprotein"/>
    <property type="match status" value="1"/>
</dbReference>
<feature type="region of interest" description="Phosphopantothenoylcysteine decarboxylase" evidence="3">
    <location>
        <begin position="1"/>
        <end position="190"/>
    </location>
</feature>
<feature type="domain" description="Flavoprotein" evidence="5">
    <location>
        <begin position="8"/>
        <end position="178"/>
    </location>
</feature>
<comment type="pathway">
    <text evidence="3 4">Cofactor biosynthesis; coenzyme A biosynthesis; CoA from (R)-pantothenate: step 3/5.</text>
</comment>
<feature type="binding site" evidence="3">
    <location>
        <position position="341"/>
    </location>
    <ligand>
        <name>CTP</name>
        <dbReference type="ChEBI" id="CHEBI:37563"/>
    </ligand>
</feature>
<evidence type="ECO:0000256" key="2">
    <source>
        <dbReference type="ARBA" id="ARBA00023239"/>
    </source>
</evidence>
<comment type="similarity">
    <text evidence="3 4">In the C-terminal section; belongs to the PPC synthetase family.</text>
</comment>
<evidence type="ECO:0000313" key="7">
    <source>
        <dbReference type="EMBL" id="EXJ17168.1"/>
    </source>
</evidence>
<comment type="function">
    <text evidence="4">Catalyzes two steps in the biosynthesis of coenzyme A. In the first step cysteine is conjugated to 4'-phosphopantothenate to form 4-phosphopantothenoylcysteine, in the latter compound is decarboxylated to form 4'-phosphopantotheine.</text>
</comment>
<evidence type="ECO:0000256" key="4">
    <source>
        <dbReference type="RuleBase" id="RU364078"/>
    </source>
</evidence>
<comment type="catalytic activity">
    <reaction evidence="3 4">
        <text>(R)-4'-phosphopantothenate + L-cysteine + CTP = N-[(R)-4-phosphopantothenoyl]-L-cysteine + CMP + diphosphate + H(+)</text>
        <dbReference type="Rhea" id="RHEA:19397"/>
        <dbReference type="ChEBI" id="CHEBI:10986"/>
        <dbReference type="ChEBI" id="CHEBI:15378"/>
        <dbReference type="ChEBI" id="CHEBI:33019"/>
        <dbReference type="ChEBI" id="CHEBI:35235"/>
        <dbReference type="ChEBI" id="CHEBI:37563"/>
        <dbReference type="ChEBI" id="CHEBI:59458"/>
        <dbReference type="ChEBI" id="CHEBI:60377"/>
        <dbReference type="EC" id="6.3.2.5"/>
    </reaction>
</comment>
<dbReference type="SUPFAM" id="SSF52507">
    <property type="entry name" value="Homo-oligomeric flavin-containing Cys decarboxylases, HFCD"/>
    <property type="match status" value="1"/>
</dbReference>
<comment type="function">
    <text evidence="3">Catalyzes two sequential steps in the biosynthesis of coenzyme A. In the first step cysteine is conjugated to 4'-phosphopantothenate to form 4-phosphopantothenoylcysteine. In the second step the latter compound is decarboxylated to form 4'-phosphopantotheine.</text>
</comment>
<dbReference type="EC" id="6.3.2.5" evidence="3"/>
<feature type="binding site" evidence="3">
    <location>
        <position position="337"/>
    </location>
    <ligand>
        <name>CTP</name>
        <dbReference type="ChEBI" id="CHEBI:37563"/>
    </ligand>
</feature>
<keyword evidence="3 4" id="KW-0285">Flavoprotein</keyword>
<dbReference type="GO" id="GO:0004633">
    <property type="term" value="F:phosphopantothenoylcysteine decarboxylase activity"/>
    <property type="evidence" value="ECO:0007669"/>
    <property type="project" value="UniProtKB-UniRule"/>
</dbReference>
<sequence>MNQNRGRRLLLGVGGGIAAYKSVDLVRRLVTRGFEVRVVMTRAATRFVAPLSFQAVSGHPVRTELFDSEAEAGMDHIALARWADLLLVAPATADLMARLAAGMANDLLTTLALASEAPLVLAPAMNQVMWRHPATQDNLSRLVDRGARILGPGVGEQACGEVGPGRMLEPAEIVEALIRGAGPSSLEGVRVLLTAGPTREPVDPVRFLGNRSSGRMGYALAESLADLGARVVLVSGPTALSMPRVHERIGVETALEMHAAVMSRVADCDLFVATAAVADYRPERPADGKIKKSAEGLTLRLVRNPDILSEVAALDPAPFTVGFAAETERVADYALGKLRDKRLDMIAANLVGGERGGFERDENALSVFWPEGSRDLPMMSKTRLAAELAALIAERYRERHAAST</sequence>
<dbReference type="GO" id="GO:0004632">
    <property type="term" value="F:phosphopantothenate--cysteine ligase activity"/>
    <property type="evidence" value="ECO:0007669"/>
    <property type="project" value="UniProtKB-UniRule"/>
</dbReference>
<dbReference type="InterPro" id="IPR035929">
    <property type="entry name" value="CoaB-like_sf"/>
</dbReference>
<dbReference type="InterPro" id="IPR005252">
    <property type="entry name" value="CoaBC"/>
</dbReference>
<feature type="binding site" evidence="3">
    <location>
        <position position="323"/>
    </location>
    <ligand>
        <name>CTP</name>
        <dbReference type="ChEBI" id="CHEBI:37563"/>
    </ligand>
</feature>
<accession>W9VC54</accession>
<dbReference type="AlphaFoldDB" id="W9VC54"/>
<protein>
    <recommendedName>
        <fullName evidence="3">Coenzyme A biosynthesis bifunctional protein CoaBC</fullName>
    </recommendedName>
    <alternativeName>
        <fullName evidence="3">DNA/pantothenate metabolism flavoprotein</fullName>
    </alternativeName>
    <alternativeName>
        <fullName evidence="3">Phosphopantothenoylcysteine synthetase/decarboxylase</fullName>
        <shortName evidence="3">PPCS-PPCDC</shortName>
    </alternativeName>
    <domain>
        <recommendedName>
            <fullName evidence="3">Phosphopantothenoylcysteine decarboxylase</fullName>
            <shortName evidence="3">PPC decarboxylase</shortName>
            <shortName evidence="3">PPC-DC</shortName>
            <ecNumber evidence="3">4.1.1.36</ecNumber>
        </recommendedName>
        <alternativeName>
            <fullName evidence="3">CoaC</fullName>
        </alternativeName>
    </domain>
    <domain>
        <recommendedName>
            <fullName evidence="3">Phosphopantothenate--cysteine ligase</fullName>
            <ecNumber evidence="3">6.3.2.5</ecNumber>
        </recommendedName>
        <alternativeName>
            <fullName evidence="3">CoaB</fullName>
        </alternativeName>
        <alternativeName>
            <fullName evidence="3">Phosphopantothenoylcysteine synthetase</fullName>
            <shortName evidence="3">PPC synthetase</shortName>
            <shortName evidence="3">PPC-S</shortName>
        </alternativeName>
    </domain>
</protein>
<evidence type="ECO:0000313" key="8">
    <source>
        <dbReference type="Proteomes" id="UP000019460"/>
    </source>
</evidence>
<dbReference type="GO" id="GO:0010181">
    <property type="term" value="F:FMN binding"/>
    <property type="evidence" value="ECO:0007669"/>
    <property type="project" value="UniProtKB-UniRule"/>
</dbReference>
<keyword evidence="3 4" id="KW-0288">FMN</keyword>
<organism evidence="7 8">
    <name type="scientific">Imhoffiella purpurea</name>
    <dbReference type="NCBI Taxonomy" id="1249627"/>
    <lineage>
        <taxon>Bacteria</taxon>
        <taxon>Pseudomonadati</taxon>
        <taxon>Pseudomonadota</taxon>
        <taxon>Gammaproteobacteria</taxon>
        <taxon>Chromatiales</taxon>
        <taxon>Chromatiaceae</taxon>
        <taxon>Imhoffiella</taxon>
    </lineage>
</organism>
<comment type="caution">
    <text evidence="7">The sequence shown here is derived from an EMBL/GenBank/DDBJ whole genome shotgun (WGS) entry which is preliminary data.</text>
</comment>
<keyword evidence="3 4" id="KW-0436">Ligase</keyword>
<keyword evidence="1 3" id="KW-0210">Decarboxylase</keyword>
<dbReference type="GO" id="GO:0015941">
    <property type="term" value="P:pantothenate catabolic process"/>
    <property type="evidence" value="ECO:0007669"/>
    <property type="project" value="InterPro"/>
</dbReference>
<dbReference type="UniPathway" id="UPA00241">
    <property type="reaction ID" value="UER00353"/>
</dbReference>
<comment type="caution">
    <text evidence="3">Lacks conserved residue(s) required for the propagation of feature annotation.</text>
</comment>
<dbReference type="EMBL" id="AONC01000002">
    <property type="protein sequence ID" value="EXJ17168.1"/>
    <property type="molecule type" value="Genomic_DNA"/>
</dbReference>
<dbReference type="OrthoDB" id="9802554at2"/>
<dbReference type="InterPro" id="IPR003382">
    <property type="entry name" value="Flavoprotein"/>
</dbReference>
<keyword evidence="3" id="KW-0511">Multifunctional enzyme</keyword>
<comment type="cofactor">
    <cofactor evidence="3">
        <name>FMN</name>
        <dbReference type="ChEBI" id="CHEBI:58210"/>
    </cofactor>
    <text evidence="3">Binds 1 FMN per subunit.</text>
</comment>
<feature type="binding site" evidence="3">
    <location>
        <position position="279"/>
    </location>
    <ligand>
        <name>CTP</name>
        <dbReference type="ChEBI" id="CHEBI:37563"/>
    </ligand>
</feature>
<evidence type="ECO:0000259" key="5">
    <source>
        <dbReference type="Pfam" id="PF02441"/>
    </source>
</evidence>
<feature type="binding site" evidence="3">
    <location>
        <position position="289"/>
    </location>
    <ligand>
        <name>CTP</name>
        <dbReference type="ChEBI" id="CHEBI:37563"/>
    </ligand>
</feature>
<dbReference type="InterPro" id="IPR007085">
    <property type="entry name" value="DNA/pantothenate-metab_flavo_C"/>
</dbReference>
<feature type="binding site" evidence="3">
    <location>
        <begin position="305"/>
        <end position="308"/>
    </location>
    <ligand>
        <name>CTP</name>
        <dbReference type="ChEBI" id="CHEBI:37563"/>
    </ligand>
</feature>
<dbReference type="GO" id="GO:0071513">
    <property type="term" value="C:phosphopantothenoylcysteine decarboxylase complex"/>
    <property type="evidence" value="ECO:0007669"/>
    <property type="project" value="TreeGrafter"/>
</dbReference>
<keyword evidence="8" id="KW-1185">Reference proteome</keyword>
<dbReference type="HAMAP" id="MF_02225">
    <property type="entry name" value="CoaBC"/>
    <property type="match status" value="1"/>
</dbReference>
<keyword evidence="3" id="KW-0479">Metal-binding</keyword>
<evidence type="ECO:0000256" key="1">
    <source>
        <dbReference type="ARBA" id="ARBA00022793"/>
    </source>
</evidence>
<dbReference type="Gene3D" id="3.40.50.1950">
    <property type="entry name" value="Flavin prenyltransferase-like"/>
    <property type="match status" value="1"/>
</dbReference>
<dbReference type="NCBIfam" id="TIGR00521">
    <property type="entry name" value="coaBC_dfp"/>
    <property type="match status" value="1"/>
</dbReference>